<dbReference type="InterPro" id="IPR008920">
    <property type="entry name" value="TF_FadR/GntR_C"/>
</dbReference>
<dbReference type="InterPro" id="IPR036388">
    <property type="entry name" value="WH-like_DNA-bd_sf"/>
</dbReference>
<comment type="caution">
    <text evidence="5">The sequence shown here is derived from an EMBL/GenBank/DDBJ whole genome shotgun (WGS) entry which is preliminary data.</text>
</comment>
<feature type="domain" description="HTH gntR-type" evidence="4">
    <location>
        <begin position="15"/>
        <end position="82"/>
    </location>
</feature>
<dbReference type="SUPFAM" id="SSF46785">
    <property type="entry name" value="Winged helix' DNA-binding domain"/>
    <property type="match status" value="1"/>
</dbReference>
<dbReference type="Gene3D" id="1.20.120.530">
    <property type="entry name" value="GntR ligand-binding domain-like"/>
    <property type="match status" value="1"/>
</dbReference>
<dbReference type="PROSITE" id="PS50949">
    <property type="entry name" value="HTH_GNTR"/>
    <property type="match status" value="1"/>
</dbReference>
<proteinExistence type="predicted"/>
<evidence type="ECO:0000313" key="5">
    <source>
        <dbReference type="EMBL" id="GGA67441.1"/>
    </source>
</evidence>
<dbReference type="Pfam" id="PF00392">
    <property type="entry name" value="GntR"/>
    <property type="match status" value="1"/>
</dbReference>
<dbReference type="RefSeq" id="WP_087504418.1">
    <property type="nucleotide sequence ID" value="NZ_BMDX01000002.1"/>
</dbReference>
<organism evidence="5 6">
    <name type="scientific">Neiella marina</name>
    <dbReference type="NCBI Taxonomy" id="508461"/>
    <lineage>
        <taxon>Bacteria</taxon>
        <taxon>Pseudomonadati</taxon>
        <taxon>Pseudomonadota</taxon>
        <taxon>Gammaproteobacteria</taxon>
        <taxon>Alteromonadales</taxon>
        <taxon>Echinimonadaceae</taxon>
        <taxon>Neiella</taxon>
    </lineage>
</organism>
<dbReference type="InterPro" id="IPR011711">
    <property type="entry name" value="GntR_C"/>
</dbReference>
<evidence type="ECO:0000313" key="6">
    <source>
        <dbReference type="Proteomes" id="UP000619743"/>
    </source>
</evidence>
<dbReference type="Proteomes" id="UP000619743">
    <property type="component" value="Unassembled WGS sequence"/>
</dbReference>
<dbReference type="AlphaFoldDB" id="A0A8J2XNC8"/>
<keyword evidence="2" id="KW-0238">DNA-binding</keyword>
<reference evidence="6" key="1">
    <citation type="journal article" date="2019" name="Int. J. Syst. Evol. Microbiol.">
        <title>The Global Catalogue of Microorganisms (GCM) 10K type strain sequencing project: providing services to taxonomists for standard genome sequencing and annotation.</title>
        <authorList>
            <consortium name="The Broad Institute Genomics Platform"/>
            <consortium name="The Broad Institute Genome Sequencing Center for Infectious Disease"/>
            <person name="Wu L."/>
            <person name="Ma J."/>
        </authorList>
    </citation>
    <scope>NUCLEOTIDE SEQUENCE [LARGE SCALE GENOMIC DNA]</scope>
    <source>
        <strain evidence="6">CGMCC 1.10130</strain>
    </source>
</reference>
<accession>A0A8J2XNC8</accession>
<dbReference type="SUPFAM" id="SSF48008">
    <property type="entry name" value="GntR ligand-binding domain-like"/>
    <property type="match status" value="1"/>
</dbReference>
<dbReference type="SMART" id="SM00895">
    <property type="entry name" value="FCD"/>
    <property type="match status" value="1"/>
</dbReference>
<dbReference type="PRINTS" id="PR00035">
    <property type="entry name" value="HTHGNTR"/>
</dbReference>
<dbReference type="PANTHER" id="PTHR43537:SF41">
    <property type="entry name" value="TRANSCRIPTIONAL REGULATORY PROTEIN"/>
    <property type="match status" value="1"/>
</dbReference>
<evidence type="ECO:0000256" key="2">
    <source>
        <dbReference type="ARBA" id="ARBA00023125"/>
    </source>
</evidence>
<dbReference type="SMART" id="SM00345">
    <property type="entry name" value="HTH_GNTR"/>
    <property type="match status" value="1"/>
</dbReference>
<evidence type="ECO:0000259" key="4">
    <source>
        <dbReference type="PROSITE" id="PS50949"/>
    </source>
</evidence>
<name>A0A8J2XNC8_9GAMM</name>
<gene>
    <name evidence="5" type="primary">hypR</name>
    <name evidence="5" type="ORF">GCM10011369_06350</name>
</gene>
<dbReference type="GO" id="GO:0003677">
    <property type="term" value="F:DNA binding"/>
    <property type="evidence" value="ECO:0007669"/>
    <property type="project" value="UniProtKB-KW"/>
</dbReference>
<dbReference type="InterPro" id="IPR000524">
    <property type="entry name" value="Tscrpt_reg_HTH_GntR"/>
</dbReference>
<dbReference type="InterPro" id="IPR036390">
    <property type="entry name" value="WH_DNA-bd_sf"/>
</dbReference>
<evidence type="ECO:0000256" key="1">
    <source>
        <dbReference type="ARBA" id="ARBA00023015"/>
    </source>
</evidence>
<dbReference type="CDD" id="cd07377">
    <property type="entry name" value="WHTH_GntR"/>
    <property type="match status" value="1"/>
</dbReference>
<keyword evidence="3" id="KW-0804">Transcription</keyword>
<keyword evidence="1" id="KW-0805">Transcription regulation</keyword>
<evidence type="ECO:0000256" key="3">
    <source>
        <dbReference type="ARBA" id="ARBA00023163"/>
    </source>
</evidence>
<dbReference type="Pfam" id="PF07729">
    <property type="entry name" value="FCD"/>
    <property type="match status" value="1"/>
</dbReference>
<protein>
    <submittedName>
        <fullName evidence="5">GntR family transcriptional regulator</fullName>
    </submittedName>
</protein>
<dbReference type="OrthoDB" id="6627771at2"/>
<dbReference type="Gene3D" id="1.10.10.10">
    <property type="entry name" value="Winged helix-like DNA-binding domain superfamily/Winged helix DNA-binding domain"/>
    <property type="match status" value="1"/>
</dbReference>
<dbReference type="PANTHER" id="PTHR43537">
    <property type="entry name" value="TRANSCRIPTIONAL REGULATOR, GNTR FAMILY"/>
    <property type="match status" value="1"/>
</dbReference>
<keyword evidence="6" id="KW-1185">Reference proteome</keyword>
<dbReference type="EMBL" id="BMDX01000002">
    <property type="protein sequence ID" value="GGA67441.1"/>
    <property type="molecule type" value="Genomic_DNA"/>
</dbReference>
<dbReference type="GO" id="GO:0003700">
    <property type="term" value="F:DNA-binding transcription factor activity"/>
    <property type="evidence" value="ECO:0007669"/>
    <property type="project" value="InterPro"/>
</dbReference>
<sequence>MQGLAPVALQMNVPKTRTEYVVSMLRERILSGELKAGSALRQAALAAQVGVSRIPIREALLQLEAEGLVEFEPHKGATVACMSKAMVDDLFELRALIECDLLSRSIPQMTEQDFELAAQSLDTMERAWQREDAIAIWSDMNMDFHLSLYRAANRPHALDLVRTLNHNSGRYVRMNLLLTGAKPRSELEHRQLLELCQQQQVAQACALLKTHILDSAEEIKALISN</sequence>